<evidence type="ECO:0000256" key="6">
    <source>
        <dbReference type="SAM" id="MobiDB-lite"/>
    </source>
</evidence>
<dbReference type="GO" id="GO:0016251">
    <property type="term" value="F:RNA polymerase II general transcription initiation factor activity"/>
    <property type="evidence" value="ECO:0007669"/>
    <property type="project" value="TreeGrafter"/>
</dbReference>
<feature type="compositionally biased region" description="Basic and acidic residues" evidence="6">
    <location>
        <begin position="283"/>
        <end position="294"/>
    </location>
</feature>
<evidence type="ECO:0000313" key="9">
    <source>
        <dbReference type="Proteomes" id="UP000189274"/>
    </source>
</evidence>
<dbReference type="SUPFAM" id="SSF47113">
    <property type="entry name" value="Histone-fold"/>
    <property type="match status" value="1"/>
</dbReference>
<comment type="subcellular location">
    <subcellularLocation>
        <location evidence="1">Nucleus</location>
    </subcellularLocation>
</comment>
<dbReference type="GO" id="GO:0003743">
    <property type="term" value="F:translation initiation factor activity"/>
    <property type="evidence" value="ECO:0007669"/>
    <property type="project" value="UniProtKB-KW"/>
</dbReference>
<dbReference type="InterPro" id="IPR036869">
    <property type="entry name" value="J_dom_sf"/>
</dbReference>
<dbReference type="InterPro" id="IPR009072">
    <property type="entry name" value="Histone-fold"/>
</dbReference>
<evidence type="ECO:0000256" key="2">
    <source>
        <dbReference type="ARBA" id="ARBA00007646"/>
    </source>
</evidence>
<feature type="compositionally biased region" description="Polar residues" evidence="6">
    <location>
        <begin position="305"/>
        <end position="316"/>
    </location>
</feature>
<feature type="compositionally biased region" description="Basic and acidic residues" evidence="6">
    <location>
        <begin position="205"/>
        <end position="217"/>
    </location>
</feature>
<dbReference type="Pfam" id="PF00226">
    <property type="entry name" value="DnaJ"/>
    <property type="match status" value="1"/>
</dbReference>
<dbReference type="VEuPathDB" id="FungiDB:C5L36_0B11860"/>
<comment type="caution">
    <text evidence="8">The sequence shown here is derived from an EMBL/GenBank/DDBJ whole genome shotgun (WGS) entry which is preliminary data.</text>
</comment>
<dbReference type="Gene3D" id="1.10.287.110">
    <property type="entry name" value="DnaJ domain"/>
    <property type="match status" value="1"/>
</dbReference>
<dbReference type="CDD" id="cd06257">
    <property type="entry name" value="DnaJ"/>
    <property type="match status" value="1"/>
</dbReference>
<feature type="region of interest" description="Disordered" evidence="6">
    <location>
        <begin position="205"/>
        <end position="388"/>
    </location>
</feature>
<dbReference type="SMART" id="SM00271">
    <property type="entry name" value="DnaJ"/>
    <property type="match status" value="1"/>
</dbReference>
<dbReference type="Proteomes" id="UP000189274">
    <property type="component" value="Unassembled WGS sequence"/>
</dbReference>
<dbReference type="InterPro" id="IPR051431">
    <property type="entry name" value="TFIID_subunit_9"/>
</dbReference>
<dbReference type="PRINTS" id="PR00625">
    <property type="entry name" value="JDOMAIN"/>
</dbReference>
<dbReference type="EMBL" id="MQVM01000002">
    <property type="protein sequence ID" value="ONH77292.1"/>
    <property type="molecule type" value="Genomic_DNA"/>
</dbReference>
<dbReference type="SUPFAM" id="SSF46565">
    <property type="entry name" value="Chaperone J-domain"/>
    <property type="match status" value="1"/>
</dbReference>
<dbReference type="GO" id="GO:0000124">
    <property type="term" value="C:SAGA complex"/>
    <property type="evidence" value="ECO:0007669"/>
    <property type="project" value="TreeGrafter"/>
</dbReference>
<dbReference type="Gene3D" id="1.10.20.10">
    <property type="entry name" value="Histone, subunit A"/>
    <property type="match status" value="1"/>
</dbReference>
<dbReference type="PROSITE" id="PS50076">
    <property type="entry name" value="DNAJ_2"/>
    <property type="match status" value="1"/>
</dbReference>
<dbReference type="PANTHER" id="PTHR48068">
    <property type="entry name" value="TAF9 RNA POLYMERASE II, TATA BOX-BINDING PROTEIN (TBP)-ASSOCIATED FACTOR"/>
    <property type="match status" value="1"/>
</dbReference>
<dbReference type="GO" id="GO:0005669">
    <property type="term" value="C:transcription factor TFIID complex"/>
    <property type="evidence" value="ECO:0007669"/>
    <property type="project" value="TreeGrafter"/>
</dbReference>
<gene>
    <name evidence="8" type="ORF">BOH78_0684</name>
</gene>
<keyword evidence="3" id="KW-0805">Transcription regulation</keyword>
<dbReference type="Pfam" id="PF02291">
    <property type="entry name" value="TFIID-31kDa"/>
    <property type="match status" value="1"/>
</dbReference>
<feature type="domain" description="J" evidence="7">
    <location>
        <begin position="2"/>
        <end position="66"/>
    </location>
</feature>
<keyword evidence="5" id="KW-0539">Nucleus</keyword>
<dbReference type="AlphaFoldDB" id="A0A1V2LVK3"/>
<keyword evidence="8" id="KW-0648">Protein biosynthesis</keyword>
<evidence type="ECO:0000256" key="4">
    <source>
        <dbReference type="ARBA" id="ARBA00023163"/>
    </source>
</evidence>
<evidence type="ECO:0000259" key="7">
    <source>
        <dbReference type="PROSITE" id="PS50076"/>
    </source>
</evidence>
<feature type="region of interest" description="Disordered" evidence="6">
    <location>
        <begin position="124"/>
        <end position="162"/>
    </location>
</feature>
<comment type="similarity">
    <text evidence="2">Belongs to the TAF9 family.</text>
</comment>
<dbReference type="InterPro" id="IPR001623">
    <property type="entry name" value="DnaJ_domain"/>
</dbReference>
<accession>A0A1V2LVK3</accession>
<evidence type="ECO:0000256" key="3">
    <source>
        <dbReference type="ARBA" id="ARBA00023015"/>
    </source>
</evidence>
<feature type="region of interest" description="Disordered" evidence="6">
    <location>
        <begin position="604"/>
        <end position="627"/>
    </location>
</feature>
<feature type="region of interest" description="Disordered" evidence="6">
    <location>
        <begin position="400"/>
        <end position="468"/>
    </location>
</feature>
<dbReference type="GO" id="GO:0051123">
    <property type="term" value="P:RNA polymerase II preinitiation complex assembly"/>
    <property type="evidence" value="ECO:0007669"/>
    <property type="project" value="TreeGrafter"/>
</dbReference>
<reference evidence="9" key="1">
    <citation type="journal article" date="2017" name="Genome Announc.">
        <title>Genome sequences of Cyberlindnera fabianii 65, Pichia kudriavzevii 129, and Saccharomyces cerevisiae 131 isolated from fermented masau fruits in Zimbabwe.</title>
        <authorList>
            <person name="van Rijswijck I.M.H."/>
            <person name="Derks M.F.L."/>
            <person name="Abee T."/>
            <person name="de Ridder D."/>
            <person name="Smid E.J."/>
        </authorList>
    </citation>
    <scope>NUCLEOTIDE SEQUENCE [LARGE SCALE GENOMIC DNA]</scope>
    <source>
        <strain evidence="9">129</strain>
    </source>
</reference>
<evidence type="ECO:0000256" key="1">
    <source>
        <dbReference type="ARBA" id="ARBA00004123"/>
    </source>
</evidence>
<keyword evidence="8" id="KW-0396">Initiation factor</keyword>
<evidence type="ECO:0000256" key="5">
    <source>
        <dbReference type="ARBA" id="ARBA00023242"/>
    </source>
</evidence>
<dbReference type="GO" id="GO:0046982">
    <property type="term" value="F:protein heterodimerization activity"/>
    <property type="evidence" value="ECO:0007669"/>
    <property type="project" value="InterPro"/>
</dbReference>
<proteinExistence type="inferred from homology"/>
<feature type="compositionally biased region" description="Basic and acidic residues" evidence="6">
    <location>
        <begin position="236"/>
        <end position="254"/>
    </location>
</feature>
<keyword evidence="4" id="KW-0804">Transcription</keyword>
<dbReference type="InterPro" id="IPR003162">
    <property type="entry name" value="TFIID-31"/>
</dbReference>
<sequence length="702" mass="80659">MSHYDTLGVSPTCTDQELKKAYRKLALRFHPDKNPSKEAEDNFKRINDAYGILSDPKKRKEYDQSLKPKINGFSTFADGFGNGFSFNTNDIFSTFMHANSPFENYKRSTFNAGSQREAYERARAQHYEAKSRQERARSTENEEKMRRQRENEENRRRQENELRRRKEELRRRELREQKAREREAELARRRAQEIEAEARRKLQEERLKNSKYSHDGIKNSNYSGMDTHNNNNDQNGSKRNDKDSGGVGDDRADGPNRFAFGDPTDDGMSDIVDNDSFMQGAQEVKEWMNKRTWDDVGGFKPVDTVESQTPSPSPQLNGDAGEANNGYSNGEEEKEEEKEEGEEEEEGEGEEEVEPEDETSASEGDSDANLYSDEGPSLDTGGTKDDPIIIDLDDESLLESDGENQVKHDSNIENIILDEPSATDTEHERDFETPLGSPKRRKLSPSREPRLQTPKRKTSVSTIRNNGSKKPRKITFLDQLSDLTRQENLIYNQIKQTTLDPPLTTLPDLLQWKMATEEVLDQHSQIVKSIQILIREEITRKQHAPHASHDHAVYVRLLRLIFASQGVTSYEDHVPLQLLDFAYRYTTDILQDAMIYNDYAHPQQTNAGNMGSGHDHNHDDDDDSKNHQLLNNEDIRLAIAARTSYQFKPVPPKKMLMELAAERNEKPLPAVMPMWGVRLPPEKYCLTAKDYTEEPDAKRKKK</sequence>
<feature type="compositionally biased region" description="Polar residues" evidence="6">
    <location>
        <begin position="218"/>
        <end position="235"/>
    </location>
</feature>
<organism evidence="8 9">
    <name type="scientific">Pichia kudriavzevii</name>
    <name type="common">Yeast</name>
    <name type="synonym">Issatchenkia orientalis</name>
    <dbReference type="NCBI Taxonomy" id="4909"/>
    <lineage>
        <taxon>Eukaryota</taxon>
        <taxon>Fungi</taxon>
        <taxon>Dikarya</taxon>
        <taxon>Ascomycota</taxon>
        <taxon>Saccharomycotina</taxon>
        <taxon>Pichiomycetes</taxon>
        <taxon>Pichiales</taxon>
        <taxon>Pichiaceae</taxon>
        <taxon>Pichia</taxon>
    </lineage>
</organism>
<feature type="compositionally biased region" description="Acidic residues" evidence="6">
    <location>
        <begin position="330"/>
        <end position="366"/>
    </location>
</feature>
<name>A0A1V2LVK3_PICKU</name>
<evidence type="ECO:0000313" key="8">
    <source>
        <dbReference type="EMBL" id="ONH77292.1"/>
    </source>
</evidence>
<dbReference type="GO" id="GO:0003713">
    <property type="term" value="F:transcription coactivator activity"/>
    <property type="evidence" value="ECO:0007669"/>
    <property type="project" value="TreeGrafter"/>
</dbReference>
<dbReference type="PANTHER" id="PTHR48068:SF4">
    <property type="entry name" value="TATA-BOX BINDING PROTEIN ASSOCIATED FACTOR 9"/>
    <property type="match status" value="1"/>
</dbReference>
<dbReference type="CDD" id="cd07979">
    <property type="entry name" value="HFD_TAF9"/>
    <property type="match status" value="1"/>
</dbReference>
<protein>
    <submittedName>
        <fullName evidence="8">Transcription initiation factor TFIID subunit 9</fullName>
    </submittedName>
</protein>